<organism evidence="1 2">
    <name type="scientific">Rickenella mellea</name>
    <dbReference type="NCBI Taxonomy" id="50990"/>
    <lineage>
        <taxon>Eukaryota</taxon>
        <taxon>Fungi</taxon>
        <taxon>Dikarya</taxon>
        <taxon>Basidiomycota</taxon>
        <taxon>Agaricomycotina</taxon>
        <taxon>Agaricomycetes</taxon>
        <taxon>Hymenochaetales</taxon>
        <taxon>Rickenellaceae</taxon>
        <taxon>Rickenella</taxon>
    </lineage>
</organism>
<name>A0A4Y7PNU3_9AGAM</name>
<dbReference type="VEuPathDB" id="FungiDB:BD410DRAFT_844043"/>
<evidence type="ECO:0000313" key="2">
    <source>
        <dbReference type="Proteomes" id="UP000294933"/>
    </source>
</evidence>
<accession>A0A4Y7PNU3</accession>
<sequence length="395" mass="44457">MTGVALSCIEALHWTSRCPTTIAQESPFDLATNASDSSTVGQINLAHRRTTHARWIPLGYRSSPVSEIFRCTLSTVVLAEVFRVEQALTPNTGGPPTYGAIFLAAASNMQHQLRLMYDGDCSGNRELDAAFQRGPSVSELGPIPYDTNFFGRKIKQCREFRTNFAMWMVEEFHHSIGIETARPGCIVLRSLCDAVTHLPDFPESTQGHQLAIFQLLDQAYKLPDYMSSNSVHDVAIHHLKNVIVGPQSRHDIFLHREWSGRREIHQWMFTVTRVVGCEGNLFDPSSSDLQITFEDYCSVLERLACHLRGNSPADIVNHDDAHAEAINDFLRCRLRNNSLTNTTRENMGAHYADVRELNELSQCTTFTQLLWETAENFGYLSEIDDSDSTVDLETD</sequence>
<proteinExistence type="predicted"/>
<dbReference type="Proteomes" id="UP000294933">
    <property type="component" value="Unassembled WGS sequence"/>
</dbReference>
<keyword evidence="2" id="KW-1185">Reference proteome</keyword>
<protein>
    <submittedName>
        <fullName evidence="1">Uncharacterized protein</fullName>
    </submittedName>
</protein>
<reference evidence="1 2" key="1">
    <citation type="submission" date="2018-06" db="EMBL/GenBank/DDBJ databases">
        <title>A transcriptomic atlas of mushroom development highlights an independent origin of complex multicellularity.</title>
        <authorList>
            <consortium name="DOE Joint Genome Institute"/>
            <person name="Krizsan K."/>
            <person name="Almasi E."/>
            <person name="Merenyi Z."/>
            <person name="Sahu N."/>
            <person name="Viragh M."/>
            <person name="Koszo T."/>
            <person name="Mondo S."/>
            <person name="Kiss B."/>
            <person name="Balint B."/>
            <person name="Kues U."/>
            <person name="Barry K."/>
            <person name="Hegedus J.C."/>
            <person name="Henrissat B."/>
            <person name="Johnson J."/>
            <person name="Lipzen A."/>
            <person name="Ohm R."/>
            <person name="Nagy I."/>
            <person name="Pangilinan J."/>
            <person name="Yan J."/>
            <person name="Xiong Y."/>
            <person name="Grigoriev I.V."/>
            <person name="Hibbett D.S."/>
            <person name="Nagy L.G."/>
        </authorList>
    </citation>
    <scope>NUCLEOTIDE SEQUENCE [LARGE SCALE GENOMIC DNA]</scope>
    <source>
        <strain evidence="1 2">SZMC22713</strain>
    </source>
</reference>
<dbReference type="EMBL" id="ML170233">
    <property type="protein sequence ID" value="TDL16865.1"/>
    <property type="molecule type" value="Genomic_DNA"/>
</dbReference>
<evidence type="ECO:0000313" key="1">
    <source>
        <dbReference type="EMBL" id="TDL16865.1"/>
    </source>
</evidence>
<gene>
    <name evidence="1" type="ORF">BD410DRAFT_844043</name>
</gene>
<dbReference type="AlphaFoldDB" id="A0A4Y7PNU3"/>